<accession>F4QBG8</accession>
<dbReference type="OrthoDB" id="13807at2759"/>
<dbReference type="STRING" id="1054147.F4QBG8"/>
<dbReference type="SUPFAM" id="SSF144210">
    <property type="entry name" value="Nop10-like SnoRNP"/>
    <property type="match status" value="1"/>
</dbReference>
<evidence type="ECO:0000256" key="4">
    <source>
        <dbReference type="ARBA" id="ARBA00023274"/>
    </source>
</evidence>
<evidence type="ECO:0000256" key="1">
    <source>
        <dbReference type="ARBA" id="ARBA00009462"/>
    </source>
</evidence>
<dbReference type="KEGG" id="dfa:DFA_10814"/>
<reference evidence="7" key="1">
    <citation type="journal article" date="2011" name="Genome Res.">
        <title>Phylogeny-wide analysis of social amoeba genomes highlights ancient origins for complex intercellular communication.</title>
        <authorList>
            <person name="Heidel A.J."/>
            <person name="Lawal H.M."/>
            <person name="Felder M."/>
            <person name="Schilde C."/>
            <person name="Helps N.R."/>
            <person name="Tunggal B."/>
            <person name="Rivero F."/>
            <person name="John U."/>
            <person name="Schleicher M."/>
            <person name="Eichinger L."/>
            <person name="Platzer M."/>
            <person name="Noegel A.A."/>
            <person name="Schaap P."/>
            <person name="Gloeckner G."/>
        </authorList>
    </citation>
    <scope>NUCLEOTIDE SEQUENCE [LARGE SCALE GENOMIC DNA]</scope>
    <source>
        <strain evidence="7">SH3</strain>
    </source>
</reference>
<gene>
    <name evidence="6" type="primary">nola3</name>
    <name evidence="6" type="ORF">DFA_10814</name>
</gene>
<dbReference type="AlphaFoldDB" id="F4QBG8"/>
<dbReference type="Gene3D" id="2.20.28.40">
    <property type="entry name" value="H/ACA ribonucleoprotein complex, subunit Nop10"/>
    <property type="match status" value="1"/>
</dbReference>
<evidence type="ECO:0000313" key="7">
    <source>
        <dbReference type="Proteomes" id="UP000007797"/>
    </source>
</evidence>
<dbReference type="PANTHER" id="PTHR13305:SF0">
    <property type="entry name" value="H_ACA RIBONUCLEOPROTEIN COMPLEX SUBUNIT 3"/>
    <property type="match status" value="1"/>
</dbReference>
<proteinExistence type="inferred from homology"/>
<dbReference type="GO" id="GO:0031118">
    <property type="term" value="P:rRNA pseudouridine synthesis"/>
    <property type="evidence" value="ECO:0007669"/>
    <property type="project" value="TreeGrafter"/>
</dbReference>
<keyword evidence="7" id="KW-1185">Reference proteome</keyword>
<sequence>MHLMYYVGENGERKYTLKKRGPKGQPSFSAHPARFSVDDKYSRERITLKKRFGLLPTQQAPLKKTLE</sequence>
<comment type="similarity">
    <text evidence="1">Belongs to the NOP10 family.</text>
</comment>
<keyword evidence="3" id="KW-0698">rRNA processing</keyword>
<name>F4QBG8_CACFS</name>
<dbReference type="GO" id="GO:0070034">
    <property type="term" value="F:telomerase RNA binding"/>
    <property type="evidence" value="ECO:0007669"/>
    <property type="project" value="TreeGrafter"/>
</dbReference>
<dbReference type="Proteomes" id="UP000007797">
    <property type="component" value="Unassembled WGS sequence"/>
</dbReference>
<dbReference type="GeneID" id="14866804"/>
<organism evidence="6 7">
    <name type="scientific">Cavenderia fasciculata</name>
    <name type="common">Slime mold</name>
    <name type="synonym">Dictyostelium fasciculatum</name>
    <dbReference type="NCBI Taxonomy" id="261658"/>
    <lineage>
        <taxon>Eukaryota</taxon>
        <taxon>Amoebozoa</taxon>
        <taxon>Evosea</taxon>
        <taxon>Eumycetozoa</taxon>
        <taxon>Dictyostelia</taxon>
        <taxon>Acytosteliales</taxon>
        <taxon>Cavenderiaceae</taxon>
        <taxon>Cavenderia</taxon>
    </lineage>
</organism>
<keyword evidence="4" id="KW-0687">Ribonucleoprotein</keyword>
<keyword evidence="2" id="KW-0690">Ribosome biogenesis</keyword>
<dbReference type="EMBL" id="GL883027">
    <property type="protein sequence ID" value="EGG14940.1"/>
    <property type="molecule type" value="Genomic_DNA"/>
</dbReference>
<dbReference type="PANTHER" id="PTHR13305">
    <property type="entry name" value="RIBOSOME BIOGENESIS PROTEIN NOP10"/>
    <property type="match status" value="1"/>
</dbReference>
<protein>
    <recommendedName>
        <fullName evidence="5">Nucleolar protein 10</fullName>
    </recommendedName>
</protein>
<dbReference type="InterPro" id="IPR036756">
    <property type="entry name" value="H/ACA_rnp_Nop10_sf"/>
</dbReference>
<dbReference type="GO" id="GO:0031429">
    <property type="term" value="C:box H/ACA snoRNP complex"/>
    <property type="evidence" value="ECO:0007669"/>
    <property type="project" value="TreeGrafter"/>
</dbReference>
<dbReference type="RefSeq" id="XP_004351456.1">
    <property type="nucleotide sequence ID" value="XM_004351404.1"/>
</dbReference>
<evidence type="ECO:0000256" key="5">
    <source>
        <dbReference type="ARBA" id="ARBA00030185"/>
    </source>
</evidence>
<evidence type="ECO:0000256" key="2">
    <source>
        <dbReference type="ARBA" id="ARBA00022517"/>
    </source>
</evidence>
<dbReference type="Pfam" id="PF04135">
    <property type="entry name" value="Nop10p"/>
    <property type="match status" value="1"/>
</dbReference>
<dbReference type="GO" id="GO:0031120">
    <property type="term" value="P:snRNA pseudouridine synthesis"/>
    <property type="evidence" value="ECO:0007669"/>
    <property type="project" value="TreeGrafter"/>
</dbReference>
<dbReference type="OMA" id="HRIIIKK"/>
<dbReference type="GO" id="GO:1904874">
    <property type="term" value="P:positive regulation of telomerase RNA localization to Cajal body"/>
    <property type="evidence" value="ECO:0007669"/>
    <property type="project" value="TreeGrafter"/>
</dbReference>
<evidence type="ECO:0000256" key="3">
    <source>
        <dbReference type="ARBA" id="ARBA00022552"/>
    </source>
</evidence>
<dbReference type="InterPro" id="IPR007264">
    <property type="entry name" value="H/ACA_rnp_Nop10"/>
</dbReference>
<evidence type="ECO:0000313" key="6">
    <source>
        <dbReference type="EMBL" id="EGG14940.1"/>
    </source>
</evidence>
<dbReference type="GO" id="GO:0030515">
    <property type="term" value="F:snoRNA binding"/>
    <property type="evidence" value="ECO:0007669"/>
    <property type="project" value="InterPro"/>
</dbReference>